<dbReference type="RefSeq" id="WP_203326439.1">
    <property type="nucleotide sequence ID" value="NZ_CP069213.1"/>
</dbReference>
<sequence>MSADKSAPPQKAGARHRNATTTVEMRRFIQGSPLPVAELARLLNITPATVRKWKNRATVADSSNLPHHLNTTLTPVQEYVVVGLRYQLKLTLDKLLEVTQQHINPGVSRSGLARCLKRHGVSRLGDITPVDALPDKHFALLPVVRDSGTENYALNSHTLAQTLALPAEDEHTVVQVEAMHVPIEQDGSFSVLIGMATAHDWVYVDIYPDTEADADFKAAERYMSHVLNQGPFQLKKLLARNYQTFLARFPDVRGAKTRKKTPERPAPTGVAQ</sequence>
<evidence type="ECO:0000313" key="2">
    <source>
        <dbReference type="EMBL" id="QRH02858.1"/>
    </source>
</evidence>
<feature type="region of interest" description="Disordered" evidence="1">
    <location>
        <begin position="253"/>
        <end position="272"/>
    </location>
</feature>
<reference evidence="2 3" key="1">
    <citation type="journal article" date="2012" name="Antonie Van Leeuwenhoek">
        <title>Shewanella litorisediminis sp. nov., a gammaproteobacterium isolated from a tidal flat sediment.</title>
        <authorList>
            <person name="Lee M.H."/>
            <person name="Yoon J.H."/>
        </authorList>
    </citation>
    <scope>NUCLEOTIDE SEQUENCE [LARGE SCALE GENOMIC DNA]</scope>
    <source>
        <strain evidence="2 3">SMK1-12</strain>
    </source>
</reference>
<evidence type="ECO:0000256" key="1">
    <source>
        <dbReference type="SAM" id="MobiDB-lite"/>
    </source>
</evidence>
<accession>A0ABX7G6M2</accession>
<keyword evidence="3" id="KW-1185">Reference proteome</keyword>
<dbReference type="InterPro" id="IPR009057">
    <property type="entry name" value="Homeodomain-like_sf"/>
</dbReference>
<organism evidence="2 3">
    <name type="scientific">Shewanella litorisediminis</name>
    <dbReference type="NCBI Taxonomy" id="1173586"/>
    <lineage>
        <taxon>Bacteria</taxon>
        <taxon>Pseudomonadati</taxon>
        <taxon>Pseudomonadota</taxon>
        <taxon>Gammaproteobacteria</taxon>
        <taxon>Alteromonadales</taxon>
        <taxon>Shewanellaceae</taxon>
        <taxon>Shewanella</taxon>
    </lineage>
</organism>
<evidence type="ECO:0000313" key="3">
    <source>
        <dbReference type="Proteomes" id="UP000596252"/>
    </source>
</evidence>
<dbReference type="SUPFAM" id="SSF46689">
    <property type="entry name" value="Homeodomain-like"/>
    <property type="match status" value="1"/>
</dbReference>
<protein>
    <submittedName>
        <fullName evidence="2">Transcriptional regulator</fullName>
    </submittedName>
</protein>
<gene>
    <name evidence="2" type="ORF">JQC75_05455</name>
</gene>
<dbReference type="EMBL" id="CP069213">
    <property type="protein sequence ID" value="QRH02858.1"/>
    <property type="molecule type" value="Genomic_DNA"/>
</dbReference>
<name>A0ABX7G6M2_9GAMM</name>
<dbReference type="Proteomes" id="UP000596252">
    <property type="component" value="Chromosome"/>
</dbReference>
<proteinExistence type="predicted"/>